<evidence type="ECO:0000256" key="8">
    <source>
        <dbReference type="SAM" id="SignalP"/>
    </source>
</evidence>
<sequence>MTPILTVLICLGHLPKPTLWAEPGSVITQGSPVTLRCQGSQETQEYHLYREKKTARWITRIPQGLVKKGQFPIPSITWEHAGRYGCFYGSHTAGWSEPSDPLELVVIGAYIKPTLSAQPSLVVTSGGSVTLQCVSQVAFGGFTLCKEAEDEHPQCLNSQPRTRGWSWAIFSVGPVSPSRRWSYRCYGYESSSPYVWSLPSDLLELLVPGVSKKPSLSVQPGPVLAPGESLTLQCGSDVGYDRFALHKEGERDLLQLPGRQPQAGLSQANFTLGPVSRSHGGQYRCYGARTVSSKWSAPSDPLDILIAGQIRDTPFISLHPGPTVSSGENVTLLCRSWWQFHTFLLTKAGAADAPLRLRSIHEYPKYQAEFPMSPVTSAHAGTYRCYGSLSSNPYLLSHPSDPLGLVMLEPSLGEEQPVPCPDPAGPEDQPVTPTGSDPQSGLGRHLGVVTSVLVAFVLLLLLLFLVLRHRRQGKHWTSAQRKADFQHPAGAVEPEPRDRADATVKDTQPEDGVELDTRAAASEAPQDVTYAQLHSLTLRREATEPPPSQEREPPAEPSIYATLAIH</sequence>
<dbReference type="SUPFAM" id="SSF48726">
    <property type="entry name" value="Immunoglobulin"/>
    <property type="match status" value="4"/>
</dbReference>
<feature type="chain" id="PRO_5035268974" description="Ig-like domain-containing protein" evidence="8">
    <location>
        <begin position="21"/>
        <end position="566"/>
    </location>
</feature>
<keyword evidence="5" id="KW-0393">Immunoglobulin domain</keyword>
<evidence type="ECO:0000259" key="9">
    <source>
        <dbReference type="PROSITE" id="PS50835"/>
    </source>
</evidence>
<reference evidence="10" key="3">
    <citation type="submission" date="2025-09" db="UniProtKB">
        <authorList>
            <consortium name="Ensembl"/>
        </authorList>
    </citation>
    <scope>IDENTIFICATION</scope>
</reference>
<keyword evidence="2" id="KW-0677">Repeat</keyword>
<feature type="signal peptide" evidence="8">
    <location>
        <begin position="1"/>
        <end position="20"/>
    </location>
</feature>
<dbReference type="SMART" id="SM00408">
    <property type="entry name" value="IGc2"/>
    <property type="match status" value="3"/>
</dbReference>
<accession>A0A2J8XRB6</accession>
<evidence type="ECO:0000256" key="3">
    <source>
        <dbReference type="ARBA" id="ARBA00023157"/>
    </source>
</evidence>
<keyword evidence="7" id="KW-1133">Transmembrane helix</keyword>
<dbReference type="GeneTree" id="ENSGT01100000263478"/>
<dbReference type="Proteomes" id="UP000001595">
    <property type="component" value="Chromosome 19"/>
</dbReference>
<dbReference type="InterPro" id="IPR050412">
    <property type="entry name" value="Ig-like_Receptors_ImmuneReg"/>
</dbReference>
<evidence type="ECO:0000256" key="7">
    <source>
        <dbReference type="SAM" id="Phobius"/>
    </source>
</evidence>
<dbReference type="Pfam" id="PF00047">
    <property type="entry name" value="ig"/>
    <property type="match status" value="2"/>
</dbReference>
<keyword evidence="4" id="KW-0325">Glycoprotein</keyword>
<evidence type="ECO:0000313" key="11">
    <source>
        <dbReference type="Proteomes" id="UP000001595"/>
    </source>
</evidence>
<evidence type="ECO:0000256" key="6">
    <source>
        <dbReference type="SAM" id="MobiDB-lite"/>
    </source>
</evidence>
<organism evidence="10 11">
    <name type="scientific">Pongo abelii</name>
    <name type="common">Sumatran orangutan</name>
    <name type="synonym">Pongo pygmaeus abelii</name>
    <dbReference type="NCBI Taxonomy" id="9601"/>
    <lineage>
        <taxon>Eukaryota</taxon>
        <taxon>Metazoa</taxon>
        <taxon>Chordata</taxon>
        <taxon>Craniata</taxon>
        <taxon>Vertebrata</taxon>
        <taxon>Euteleostomi</taxon>
        <taxon>Mammalia</taxon>
        <taxon>Eutheria</taxon>
        <taxon>Euarchontoglires</taxon>
        <taxon>Primates</taxon>
        <taxon>Haplorrhini</taxon>
        <taxon>Catarrhini</taxon>
        <taxon>Hominidae</taxon>
        <taxon>Pongo</taxon>
    </lineage>
</organism>
<dbReference type="STRING" id="9601.ENSPPYP00000011636"/>
<dbReference type="InterPro" id="IPR036179">
    <property type="entry name" value="Ig-like_dom_sf"/>
</dbReference>
<dbReference type="GO" id="GO:0140105">
    <property type="term" value="P:interleukin-10-mediated signaling pathway"/>
    <property type="evidence" value="ECO:0007669"/>
    <property type="project" value="TreeGrafter"/>
</dbReference>
<feature type="domain" description="Ig-like" evidence="9">
    <location>
        <begin position="15"/>
        <end position="86"/>
    </location>
</feature>
<dbReference type="PANTHER" id="PTHR11738">
    <property type="entry name" value="MHC CLASS I NK CELL RECEPTOR"/>
    <property type="match status" value="1"/>
</dbReference>
<dbReference type="InterPro" id="IPR013151">
    <property type="entry name" value="Immunoglobulin_dom"/>
</dbReference>
<dbReference type="SMART" id="SM00409">
    <property type="entry name" value="IG"/>
    <property type="match status" value="4"/>
</dbReference>
<dbReference type="GO" id="GO:0032396">
    <property type="term" value="F:inhibitory MHC class I receptor activity"/>
    <property type="evidence" value="ECO:0007669"/>
    <property type="project" value="TreeGrafter"/>
</dbReference>
<name>A0A2J8XRB6_PONAB</name>
<dbReference type="Pfam" id="PF13895">
    <property type="entry name" value="Ig_2"/>
    <property type="match status" value="1"/>
</dbReference>
<reference evidence="10" key="2">
    <citation type="submission" date="2025-08" db="UniProtKB">
        <authorList>
            <consortium name="Ensembl"/>
        </authorList>
    </citation>
    <scope>IDENTIFICATION</scope>
</reference>
<keyword evidence="11" id="KW-1185">Reference proteome</keyword>
<protein>
    <recommendedName>
        <fullName evidence="9">Ig-like domain-containing protein</fullName>
    </recommendedName>
</protein>
<evidence type="ECO:0000256" key="4">
    <source>
        <dbReference type="ARBA" id="ARBA00023180"/>
    </source>
</evidence>
<dbReference type="InterPro" id="IPR013783">
    <property type="entry name" value="Ig-like_fold"/>
</dbReference>
<feature type="compositionally biased region" description="Basic and acidic residues" evidence="6">
    <location>
        <begin position="538"/>
        <end position="554"/>
    </location>
</feature>
<proteinExistence type="predicted"/>
<reference evidence="10 11" key="1">
    <citation type="submission" date="2008-02" db="EMBL/GenBank/DDBJ databases">
        <title>A 6x draft sequence assembly of the Pongo pygmaeus abelii genome.</title>
        <authorList>
            <person name="Wilson R.K."/>
            <person name="Mardis E."/>
        </authorList>
    </citation>
    <scope>NUCLEOTIDE SEQUENCE [LARGE SCALE GENOMIC DNA]</scope>
</reference>
<keyword evidence="3" id="KW-1015">Disulfide bond</keyword>
<dbReference type="CDD" id="cd05751">
    <property type="entry name" value="IgC2_D1_LILR_KIR_like"/>
    <property type="match status" value="1"/>
</dbReference>
<feature type="compositionally biased region" description="Basic and acidic residues" evidence="6">
    <location>
        <begin position="494"/>
        <end position="508"/>
    </location>
</feature>
<dbReference type="InterPro" id="IPR003598">
    <property type="entry name" value="Ig_sub2"/>
</dbReference>
<feature type="transmembrane region" description="Helical" evidence="7">
    <location>
        <begin position="446"/>
        <end position="467"/>
    </location>
</feature>
<dbReference type="OMA" id="GETERCC"/>
<dbReference type="Ensembl" id="ENSPPYT00000012080.2">
    <property type="protein sequence ID" value="ENSPPYP00000011636.2"/>
    <property type="gene ID" value="ENSPPYG00000010388.3"/>
</dbReference>
<dbReference type="FunCoup" id="A0A2J8XRB6">
    <property type="interactions" value="296"/>
</dbReference>
<feature type="region of interest" description="Disordered" evidence="6">
    <location>
        <begin position="476"/>
        <end position="566"/>
    </location>
</feature>
<accession>H2P039</accession>
<keyword evidence="1 8" id="KW-0732">Signal</keyword>
<dbReference type="PROSITE" id="PS50835">
    <property type="entry name" value="IG_LIKE"/>
    <property type="match status" value="1"/>
</dbReference>
<dbReference type="FunFam" id="2.60.40.10:FF:000049">
    <property type="entry name" value="Leukocyte immunoglobulin-like receptor subfamily B member 1"/>
    <property type="match status" value="4"/>
</dbReference>
<feature type="region of interest" description="Disordered" evidence="6">
    <location>
        <begin position="414"/>
        <end position="440"/>
    </location>
</feature>
<keyword evidence="7" id="KW-0812">Transmembrane</keyword>
<evidence type="ECO:0000256" key="2">
    <source>
        <dbReference type="ARBA" id="ARBA00022737"/>
    </source>
</evidence>
<dbReference type="Gene3D" id="2.60.40.10">
    <property type="entry name" value="Immunoglobulins"/>
    <property type="match status" value="4"/>
</dbReference>
<dbReference type="InterPro" id="IPR007110">
    <property type="entry name" value="Ig-like_dom"/>
</dbReference>
<evidence type="ECO:0000313" key="10">
    <source>
        <dbReference type="Ensembl" id="ENSPPYP00000011636.2"/>
    </source>
</evidence>
<dbReference type="PANTHER" id="PTHR11738:SF165">
    <property type="entry name" value="LEUKOCYTE IMMUNOGLOBULIN-LIKE RECEPTOR SUBFAMILY A MEMBER 1-RELATED"/>
    <property type="match status" value="1"/>
</dbReference>
<dbReference type="InterPro" id="IPR003599">
    <property type="entry name" value="Ig_sub"/>
</dbReference>
<dbReference type="GO" id="GO:0002764">
    <property type="term" value="P:immune response-regulating signaling pathway"/>
    <property type="evidence" value="ECO:0007669"/>
    <property type="project" value="TreeGrafter"/>
</dbReference>
<evidence type="ECO:0000256" key="5">
    <source>
        <dbReference type="ARBA" id="ARBA00023319"/>
    </source>
</evidence>
<dbReference type="InParanoid" id="A0A2J8XRB6"/>
<dbReference type="AlphaFoldDB" id="A0A2J8XRB6"/>
<dbReference type="GO" id="GO:0005886">
    <property type="term" value="C:plasma membrane"/>
    <property type="evidence" value="ECO:0007669"/>
    <property type="project" value="TreeGrafter"/>
</dbReference>
<keyword evidence="7" id="KW-0472">Membrane</keyword>
<evidence type="ECO:0000256" key="1">
    <source>
        <dbReference type="ARBA" id="ARBA00022729"/>
    </source>
</evidence>